<feature type="chain" id="PRO_5030509328" evidence="1">
    <location>
        <begin position="27"/>
        <end position="287"/>
    </location>
</feature>
<keyword evidence="1" id="KW-0732">Signal</keyword>
<proteinExistence type="predicted"/>
<dbReference type="AlphaFoldDB" id="A0A7X0U7M1"/>
<organism evidence="2 3">
    <name type="scientific">Acidovorax soli</name>
    <dbReference type="NCBI Taxonomy" id="592050"/>
    <lineage>
        <taxon>Bacteria</taxon>
        <taxon>Pseudomonadati</taxon>
        <taxon>Pseudomonadota</taxon>
        <taxon>Betaproteobacteria</taxon>
        <taxon>Burkholderiales</taxon>
        <taxon>Comamonadaceae</taxon>
        <taxon>Acidovorax</taxon>
    </lineage>
</organism>
<feature type="signal peptide" evidence="1">
    <location>
        <begin position="1"/>
        <end position="26"/>
    </location>
</feature>
<reference evidence="2 3" key="1">
    <citation type="submission" date="2020-08" db="EMBL/GenBank/DDBJ databases">
        <title>Functional genomics of gut bacteria from endangered species of beetles.</title>
        <authorList>
            <person name="Carlos-Shanley C."/>
        </authorList>
    </citation>
    <scope>NUCLEOTIDE SEQUENCE [LARGE SCALE GENOMIC DNA]</scope>
    <source>
        <strain evidence="2 3">S00198</strain>
    </source>
</reference>
<dbReference type="EMBL" id="JACHLK010000001">
    <property type="protein sequence ID" value="MBB6558103.1"/>
    <property type="molecule type" value="Genomic_DNA"/>
</dbReference>
<dbReference type="RefSeq" id="WP_184855498.1">
    <property type="nucleotide sequence ID" value="NZ_JACHLK010000001.1"/>
</dbReference>
<protein>
    <submittedName>
        <fullName evidence="2">Uncharacterized protein</fullName>
    </submittedName>
</protein>
<evidence type="ECO:0000313" key="3">
    <source>
        <dbReference type="Proteomes" id="UP000575083"/>
    </source>
</evidence>
<dbReference type="Proteomes" id="UP000575083">
    <property type="component" value="Unassembled WGS sequence"/>
</dbReference>
<comment type="caution">
    <text evidence="2">The sequence shown here is derived from an EMBL/GenBank/DDBJ whole genome shotgun (WGS) entry which is preliminary data.</text>
</comment>
<name>A0A7X0U7M1_9BURK</name>
<gene>
    <name evidence="2" type="ORF">HNP48_000767</name>
</gene>
<keyword evidence="3" id="KW-1185">Reference proteome</keyword>
<accession>A0A7X0U7M1</accession>
<evidence type="ECO:0000313" key="2">
    <source>
        <dbReference type="EMBL" id="MBB6558103.1"/>
    </source>
</evidence>
<evidence type="ECO:0000256" key="1">
    <source>
        <dbReference type="SAM" id="SignalP"/>
    </source>
</evidence>
<sequence length="287" mass="30711">MHHAFRPLRIATALVVGALVCAPAQALTEAEKAFVGEYRGGSVDTVAQLALLDDNTFCFAFMGGSLDLLAAGRWKAEGQGIRLQQVRPEKTAFVVLPGRKEAQGGMVELDFHGHTLSNARAPAVAWSADDKPPATLRPLFGKDQNSWSEIYKLPPVPLAQARYLYLGDVTEPAPGKPVEVQVVQYRLEAAGSVLVAFDEVQAMPLLTPHAVFKGDVLYLEGDRMGKRRPLAAEAVDEARTACIQPALAPKDGAAAQERSGKTLVPAKAFKAKPSAIQGKPYFEAKGG</sequence>